<dbReference type="RefSeq" id="WP_136864012.1">
    <property type="nucleotide sequence ID" value="NZ_SWCJ01000011.1"/>
</dbReference>
<sequence length="128" mass="14464">MRTALALSLVCLSGCQSAPKEPPQEYFSYQKSEQGVVQFAYVIESGAKVSKRGRGERKEKGRSRSPQPAHESPKEDQSDDRSDEQSTIDPLLTRLERQLELRQLCLDGYFVTQTQRQQGSIQITGECR</sequence>
<evidence type="ECO:0000256" key="1">
    <source>
        <dbReference type="SAM" id="MobiDB-lite"/>
    </source>
</evidence>
<dbReference type="AlphaFoldDB" id="A0A4U1BM66"/>
<dbReference type="EMBL" id="SWCJ01000011">
    <property type="protein sequence ID" value="TKB53652.1"/>
    <property type="molecule type" value="Genomic_DNA"/>
</dbReference>
<feature type="region of interest" description="Disordered" evidence="1">
    <location>
        <begin position="48"/>
        <end position="91"/>
    </location>
</feature>
<proteinExistence type="predicted"/>
<gene>
    <name evidence="2" type="ORF">FCL42_13825</name>
</gene>
<name>A0A4U1BM66_9GAMM</name>
<reference evidence="2 3" key="1">
    <citation type="submission" date="2019-04" db="EMBL/GenBank/DDBJ databases">
        <authorList>
            <person name="Hwang J.C."/>
        </authorList>
    </citation>
    <scope>NUCLEOTIDE SEQUENCE [LARGE SCALE GENOMIC DNA]</scope>
    <source>
        <strain evidence="2 3">IMCC35002</strain>
    </source>
</reference>
<feature type="compositionally biased region" description="Basic and acidic residues" evidence="1">
    <location>
        <begin position="71"/>
        <end position="84"/>
    </location>
</feature>
<evidence type="ECO:0000313" key="3">
    <source>
        <dbReference type="Proteomes" id="UP000305675"/>
    </source>
</evidence>
<accession>A0A4U1BM66</accession>
<protein>
    <submittedName>
        <fullName evidence="2">Uncharacterized protein</fullName>
    </submittedName>
</protein>
<evidence type="ECO:0000313" key="2">
    <source>
        <dbReference type="EMBL" id="TKB53652.1"/>
    </source>
</evidence>
<keyword evidence="3" id="KW-1185">Reference proteome</keyword>
<dbReference type="Proteomes" id="UP000305675">
    <property type="component" value="Unassembled WGS sequence"/>
</dbReference>
<comment type="caution">
    <text evidence="2">The sequence shown here is derived from an EMBL/GenBank/DDBJ whole genome shotgun (WGS) entry which is preliminary data.</text>
</comment>
<organism evidence="2 3">
    <name type="scientific">Ferrimonas aestuarii</name>
    <dbReference type="NCBI Taxonomy" id="2569539"/>
    <lineage>
        <taxon>Bacteria</taxon>
        <taxon>Pseudomonadati</taxon>
        <taxon>Pseudomonadota</taxon>
        <taxon>Gammaproteobacteria</taxon>
        <taxon>Alteromonadales</taxon>
        <taxon>Ferrimonadaceae</taxon>
        <taxon>Ferrimonas</taxon>
    </lineage>
</organism>
<feature type="compositionally biased region" description="Basic residues" evidence="1">
    <location>
        <begin position="49"/>
        <end position="63"/>
    </location>
</feature>